<evidence type="ECO:0000256" key="6">
    <source>
        <dbReference type="ARBA" id="ARBA00022630"/>
    </source>
</evidence>
<evidence type="ECO:0000313" key="19">
    <source>
        <dbReference type="EMBL" id="HAW75425.1"/>
    </source>
</evidence>
<feature type="binding site" evidence="12">
    <location>
        <begin position="370"/>
        <end position="371"/>
    </location>
    <ligand>
        <name>substrate</name>
    </ligand>
</feature>
<evidence type="ECO:0000259" key="15">
    <source>
        <dbReference type="Pfam" id="PF00441"/>
    </source>
</evidence>
<evidence type="ECO:0000256" key="3">
    <source>
        <dbReference type="ARBA" id="ARBA00009347"/>
    </source>
</evidence>
<reference evidence="22 23" key="2">
    <citation type="journal article" date="2018" name="Nat. Biotechnol.">
        <title>A standardized bacterial taxonomy based on genome phylogeny substantially revises the tree of life.</title>
        <authorList>
            <person name="Parks D.H."/>
            <person name="Chuvochina M."/>
            <person name="Waite D.W."/>
            <person name="Rinke C."/>
            <person name="Skarshewski A."/>
            <person name="Chaumeil P.A."/>
            <person name="Hugenholtz P."/>
        </authorList>
    </citation>
    <scope>NUCLEOTIDE SEQUENCE [LARGE SCALE GENOMIC DNA]</scope>
    <source>
        <strain evidence="20">UBA11621</strain>
        <strain evidence="19">UBA11978</strain>
    </source>
</reference>
<dbReference type="EC" id="1.3.8.4" evidence="4"/>
<reference evidence="18 21" key="1">
    <citation type="submission" date="2014-06" db="EMBL/GenBank/DDBJ databases">
        <title>Genomes of Alteromonas australica, a world apart.</title>
        <authorList>
            <person name="Gonzaga A."/>
            <person name="Lopez-Perez M."/>
            <person name="Rodriguez-Valera F."/>
        </authorList>
    </citation>
    <scope>NUCLEOTIDE SEQUENCE [LARGE SCALE GENOMIC DNA]</scope>
    <source>
        <strain evidence="18 21">H 17</strain>
    </source>
</reference>
<dbReference type="InterPro" id="IPR006091">
    <property type="entry name" value="Acyl-CoA_Oxase/DH_mid-dom"/>
</dbReference>
<keyword evidence="6 14" id="KW-0285">Flavoprotein</keyword>
<dbReference type="Proteomes" id="UP000264779">
    <property type="component" value="Unassembled WGS sequence"/>
</dbReference>
<evidence type="ECO:0000256" key="4">
    <source>
        <dbReference type="ARBA" id="ARBA00012044"/>
    </source>
</evidence>
<evidence type="ECO:0000256" key="7">
    <source>
        <dbReference type="ARBA" id="ARBA00022827"/>
    </source>
</evidence>
<dbReference type="Pfam" id="PF00441">
    <property type="entry name" value="Acyl-CoA_dh_1"/>
    <property type="match status" value="1"/>
</dbReference>
<feature type="binding site" evidence="12">
    <location>
        <begin position="247"/>
        <end position="250"/>
    </location>
    <ligand>
        <name>substrate</name>
    </ligand>
</feature>
<feature type="binding site" evidence="13">
    <location>
        <begin position="130"/>
        <end position="139"/>
    </location>
    <ligand>
        <name>FAD</name>
        <dbReference type="ChEBI" id="CHEBI:57692"/>
    </ligand>
</feature>
<dbReference type="InterPro" id="IPR009100">
    <property type="entry name" value="AcylCoA_DH/oxidase_NM_dom_sf"/>
</dbReference>
<dbReference type="PROSITE" id="PS00072">
    <property type="entry name" value="ACYL_COA_DH_1"/>
    <property type="match status" value="1"/>
</dbReference>
<feature type="domain" description="Acyl-CoA oxidase/dehydrogenase middle" evidence="16">
    <location>
        <begin position="129"/>
        <end position="224"/>
    </location>
</feature>
<evidence type="ECO:0000256" key="2">
    <source>
        <dbReference type="ARBA" id="ARBA00004898"/>
    </source>
</evidence>
<dbReference type="Gene3D" id="1.20.140.10">
    <property type="entry name" value="Butyryl-CoA Dehydrogenase, subunit A, domain 3"/>
    <property type="match status" value="1"/>
</dbReference>
<dbReference type="InterPro" id="IPR037069">
    <property type="entry name" value="AcylCoA_DH/ox_N_sf"/>
</dbReference>
<dbReference type="PANTHER" id="PTHR43884:SF12">
    <property type="entry name" value="ISOVALERYL-COA DEHYDROGENASE, MITOCHONDRIAL-RELATED"/>
    <property type="match status" value="1"/>
</dbReference>
<feature type="active site" description="Proton acceptor" evidence="11">
    <location>
        <position position="249"/>
    </location>
</feature>
<dbReference type="GO" id="GO:0008470">
    <property type="term" value="F:3-methylbutanoyl-CoA dehydrogenase activity"/>
    <property type="evidence" value="ECO:0007669"/>
    <property type="project" value="UniProtKB-EC"/>
</dbReference>
<dbReference type="FunFam" id="1.10.540.10:FF:000022">
    <property type="entry name" value="Isovaleryl-CoA dehydrogenase isoform 2"/>
    <property type="match status" value="1"/>
</dbReference>
<evidence type="ECO:0000313" key="18">
    <source>
        <dbReference type="EMBL" id="AIF98689.1"/>
    </source>
</evidence>
<evidence type="ECO:0000256" key="11">
    <source>
        <dbReference type="PIRSR" id="PIRSR634183-1"/>
    </source>
</evidence>
<feature type="binding site" evidence="13">
    <location>
        <position position="286"/>
    </location>
    <ligand>
        <name>FAD</name>
        <dbReference type="ChEBI" id="CHEBI:57692"/>
    </ligand>
</feature>
<dbReference type="CDD" id="cd01156">
    <property type="entry name" value="IVD"/>
    <property type="match status" value="1"/>
</dbReference>
<dbReference type="InterPro" id="IPR006089">
    <property type="entry name" value="Acyl-CoA_DH_CS"/>
</dbReference>
<dbReference type="eggNOG" id="COG1960">
    <property type="taxonomic scope" value="Bacteria"/>
</dbReference>
<dbReference type="PIRSF" id="PIRSF016578">
    <property type="entry name" value="HsaA"/>
    <property type="match status" value="1"/>
</dbReference>
<feature type="domain" description="Acyl-CoA dehydrogenase/oxidase C-terminal" evidence="15">
    <location>
        <begin position="236"/>
        <end position="384"/>
    </location>
</feature>
<feature type="domain" description="Acyl-CoA dehydrogenase/oxidase N-terminal" evidence="17">
    <location>
        <begin position="14"/>
        <end position="125"/>
    </location>
</feature>
<dbReference type="InterPro" id="IPR009075">
    <property type="entry name" value="AcylCo_DH/oxidase_C"/>
</dbReference>
<accession>A0A075NVM3</accession>
<evidence type="ECO:0000259" key="16">
    <source>
        <dbReference type="Pfam" id="PF02770"/>
    </source>
</evidence>
<keyword evidence="8" id="KW-0809">Transit peptide</keyword>
<dbReference type="PROSITE" id="PS00073">
    <property type="entry name" value="ACYL_COA_DH_2"/>
    <property type="match status" value="1"/>
</dbReference>
<name>A0A075NVM3_9ALTE</name>
<dbReference type="FunFam" id="2.40.110.10:FF:000004">
    <property type="entry name" value="Isovaleryl-CoA dehydrogenase, mitochondrial"/>
    <property type="match status" value="1"/>
</dbReference>
<dbReference type="EMBL" id="DONK01000195">
    <property type="protein sequence ID" value="HBU52125.1"/>
    <property type="molecule type" value="Genomic_DNA"/>
</dbReference>
<protein>
    <recommendedName>
        <fullName evidence="5">Isovaleryl-CoA dehydrogenase, mitochondrial</fullName>
        <ecNumber evidence="4">1.3.8.4</ecNumber>
    </recommendedName>
</protein>
<dbReference type="EMBL" id="DNAN01000235">
    <property type="protein sequence ID" value="HAW75425.1"/>
    <property type="molecule type" value="Genomic_DNA"/>
</dbReference>
<comment type="similarity">
    <text evidence="3 14">Belongs to the acyl-CoA dehydrogenase family.</text>
</comment>
<dbReference type="Gene3D" id="2.40.110.10">
    <property type="entry name" value="Butyryl-CoA Dehydrogenase, subunit A, domain 2"/>
    <property type="match status" value="1"/>
</dbReference>
<evidence type="ECO:0000313" key="21">
    <source>
        <dbReference type="Proteomes" id="UP000056090"/>
    </source>
</evidence>
<feature type="binding site" evidence="13">
    <location>
        <begin position="163"/>
        <end position="165"/>
    </location>
    <ligand>
        <name>FAD</name>
        <dbReference type="ChEBI" id="CHEBI:57692"/>
    </ligand>
</feature>
<dbReference type="FunFam" id="1.20.140.10:FF:000003">
    <property type="entry name" value="isovaleryl-CoA dehydrogenase, mitochondrial"/>
    <property type="match status" value="1"/>
</dbReference>
<dbReference type="InterPro" id="IPR036250">
    <property type="entry name" value="AcylCo_DH-like_C"/>
</dbReference>
<dbReference type="GO" id="GO:0050660">
    <property type="term" value="F:flavin adenine dinucleotide binding"/>
    <property type="evidence" value="ECO:0007669"/>
    <property type="project" value="InterPro"/>
</dbReference>
<dbReference type="EMBL" id="CP008849">
    <property type="protein sequence ID" value="AIF98689.1"/>
    <property type="molecule type" value="Genomic_DNA"/>
</dbReference>
<feature type="binding site" evidence="13">
    <location>
        <begin position="343"/>
        <end position="347"/>
    </location>
    <ligand>
        <name>FAD</name>
        <dbReference type="ChEBI" id="CHEBI:57692"/>
    </ligand>
</feature>
<keyword evidence="7 13" id="KW-0274">FAD</keyword>
<evidence type="ECO:0000313" key="20">
    <source>
        <dbReference type="EMBL" id="HBU52125.1"/>
    </source>
</evidence>
<dbReference type="Pfam" id="PF02771">
    <property type="entry name" value="Acyl-CoA_dh_N"/>
    <property type="match status" value="1"/>
</dbReference>
<gene>
    <name evidence="19" type="ORF">DCW74_06780</name>
    <name evidence="20" type="ORF">DEB45_12770</name>
    <name evidence="18" type="ORF">EP13_08325</name>
</gene>
<dbReference type="AlphaFoldDB" id="A0A075NVM3"/>
<evidence type="ECO:0000256" key="8">
    <source>
        <dbReference type="ARBA" id="ARBA00022946"/>
    </source>
</evidence>
<comment type="cofactor">
    <cofactor evidence="1 13 14">
        <name>FAD</name>
        <dbReference type="ChEBI" id="CHEBI:57692"/>
    </cofactor>
</comment>
<dbReference type="InterPro" id="IPR034183">
    <property type="entry name" value="IVD"/>
</dbReference>
<evidence type="ECO:0000256" key="13">
    <source>
        <dbReference type="PIRSR" id="PIRSR634183-3"/>
    </source>
</evidence>
<dbReference type="RefSeq" id="WP_044056856.1">
    <property type="nucleotide sequence ID" value="NZ_CAJXAX010000023.1"/>
</dbReference>
<evidence type="ECO:0000256" key="10">
    <source>
        <dbReference type="ARBA" id="ARBA00052875"/>
    </source>
</evidence>
<comment type="pathway">
    <text evidence="2">Amino-acid degradation; L-leucine degradation; (S)-3-hydroxy-3-methylglutaryl-CoA from 3-isovaleryl-CoA: step 1/3.</text>
</comment>
<dbReference type="SUPFAM" id="SSF56645">
    <property type="entry name" value="Acyl-CoA dehydrogenase NM domain-like"/>
    <property type="match status" value="1"/>
</dbReference>
<dbReference type="GeneID" id="78254918"/>
<dbReference type="InterPro" id="IPR046373">
    <property type="entry name" value="Acyl-CoA_Oxase/DH_mid-dom_sf"/>
</dbReference>
<dbReference type="KEGG" id="aal:EP13_08325"/>
<evidence type="ECO:0000313" key="22">
    <source>
        <dbReference type="Proteomes" id="UP000263517"/>
    </source>
</evidence>
<evidence type="ECO:0000256" key="1">
    <source>
        <dbReference type="ARBA" id="ARBA00001974"/>
    </source>
</evidence>
<keyword evidence="9 14" id="KW-0560">Oxidoreductase</keyword>
<evidence type="ECO:0000256" key="14">
    <source>
        <dbReference type="RuleBase" id="RU362125"/>
    </source>
</evidence>
<dbReference type="Proteomes" id="UP000263517">
    <property type="component" value="Unassembled WGS sequence"/>
</dbReference>
<dbReference type="InterPro" id="IPR013786">
    <property type="entry name" value="AcylCoA_DH/ox_N"/>
</dbReference>
<dbReference type="Gene3D" id="1.10.540.10">
    <property type="entry name" value="Acyl-CoA dehydrogenase/oxidase, N-terminal domain"/>
    <property type="match status" value="1"/>
</dbReference>
<evidence type="ECO:0000256" key="5">
    <source>
        <dbReference type="ARBA" id="ARBA00018258"/>
    </source>
</evidence>
<dbReference type="Proteomes" id="UP000056090">
    <property type="component" value="Chromosome"/>
</dbReference>
<evidence type="ECO:0000256" key="12">
    <source>
        <dbReference type="PIRSR" id="PIRSR634183-2"/>
    </source>
</evidence>
<feature type="binding site" evidence="12">
    <location>
        <position position="139"/>
    </location>
    <ligand>
        <name>substrate</name>
    </ligand>
</feature>
<comment type="catalytic activity">
    <reaction evidence="10">
        <text>3-methylbutanoyl-CoA + oxidized [electron-transfer flavoprotein] + H(+) = 3-methylbut-2-enoyl-CoA + reduced [electron-transfer flavoprotein]</text>
        <dbReference type="Rhea" id="RHEA:12276"/>
        <dbReference type="Rhea" id="RHEA-COMP:10685"/>
        <dbReference type="Rhea" id="RHEA-COMP:10686"/>
        <dbReference type="ChEBI" id="CHEBI:15378"/>
        <dbReference type="ChEBI" id="CHEBI:57344"/>
        <dbReference type="ChEBI" id="CHEBI:57345"/>
        <dbReference type="ChEBI" id="CHEBI:57692"/>
        <dbReference type="ChEBI" id="CHEBI:58307"/>
        <dbReference type="EC" id="1.3.8.4"/>
    </reaction>
</comment>
<dbReference type="GO" id="GO:0006552">
    <property type="term" value="P:L-leucine catabolic process"/>
    <property type="evidence" value="ECO:0007669"/>
    <property type="project" value="TreeGrafter"/>
</dbReference>
<dbReference type="PANTHER" id="PTHR43884">
    <property type="entry name" value="ACYL-COA DEHYDROGENASE"/>
    <property type="match status" value="1"/>
</dbReference>
<evidence type="ECO:0000259" key="17">
    <source>
        <dbReference type="Pfam" id="PF02771"/>
    </source>
</evidence>
<organism evidence="18 21">
    <name type="scientific">Alteromonas australica</name>
    <dbReference type="NCBI Taxonomy" id="589873"/>
    <lineage>
        <taxon>Bacteria</taxon>
        <taxon>Pseudomonadati</taxon>
        <taxon>Pseudomonadota</taxon>
        <taxon>Gammaproteobacteria</taxon>
        <taxon>Alteromonadales</taxon>
        <taxon>Alteromonadaceae</taxon>
        <taxon>Alteromonas/Salinimonas group</taxon>
        <taxon>Alteromonas</taxon>
    </lineage>
</organism>
<sequence>MNTAYPTLNFGLGEEIDMLRQHVYHFAKSEIAPLAEHADTSNQFPNALWPKLGEMGLLGVTVSEQYGGADMGYLAHTVAMEEVSRASAGIGLSYGAHSNLCVNQIFKNGNEQQKEKYLPKLVSGEHIGALAMSEPNAGSDVVSMKLRAEKRGDKYILNGNKMWITNGPDAHTFVIYAKTDVSAGAKGITAFIVERDFAGFSRAQKLDKLGMRSSNTCELVFEDCEVPAQNILGQEGEGVRVLMSGLDYERLVLSGGPLGIMQACMDIVVPYIHDREQFGQSIGQFQLVQGKVADMYTQMNAARAYVYTVAKSCDRGETTRKDAAGAILYAAELATKIALDAIQLLGGNGYINEYPTGRLLRDAKLYEIGAGTSEIRRMLIGRELFNESA</sequence>
<keyword evidence="21" id="KW-1185">Reference proteome</keyword>
<dbReference type="SUPFAM" id="SSF47203">
    <property type="entry name" value="Acyl-CoA dehydrogenase C-terminal domain-like"/>
    <property type="match status" value="1"/>
</dbReference>
<dbReference type="Pfam" id="PF02770">
    <property type="entry name" value="Acyl-CoA_dh_M"/>
    <property type="match status" value="1"/>
</dbReference>
<feature type="binding site" evidence="13">
    <location>
        <position position="275"/>
    </location>
    <ligand>
        <name>FAD</name>
        <dbReference type="ChEBI" id="CHEBI:57692"/>
    </ligand>
</feature>
<evidence type="ECO:0000313" key="23">
    <source>
        <dbReference type="Proteomes" id="UP000264779"/>
    </source>
</evidence>
<proteinExistence type="inferred from homology"/>
<feature type="binding site" evidence="13">
    <location>
        <begin position="372"/>
        <end position="374"/>
    </location>
    <ligand>
        <name>FAD</name>
        <dbReference type="ChEBI" id="CHEBI:57692"/>
    </ligand>
</feature>
<evidence type="ECO:0000256" key="9">
    <source>
        <dbReference type="ARBA" id="ARBA00023002"/>
    </source>
</evidence>